<feature type="region of interest" description="Disordered" evidence="1">
    <location>
        <begin position="81"/>
        <end position="106"/>
    </location>
</feature>
<protein>
    <submittedName>
        <fullName evidence="2">Uncharacterized protein</fullName>
    </submittedName>
</protein>
<comment type="caution">
    <text evidence="2">The sequence shown here is derived from an EMBL/GenBank/DDBJ whole genome shotgun (WGS) entry which is preliminary data.</text>
</comment>
<dbReference type="EMBL" id="QXFT01000915">
    <property type="protein sequence ID" value="KAE9333343.1"/>
    <property type="molecule type" value="Genomic_DNA"/>
</dbReference>
<gene>
    <name evidence="2" type="ORF">PR001_g18995</name>
    <name evidence="3" type="ORF">PR003_g14074</name>
</gene>
<evidence type="ECO:0000313" key="2">
    <source>
        <dbReference type="EMBL" id="KAE8999648.1"/>
    </source>
</evidence>
<evidence type="ECO:0000313" key="4">
    <source>
        <dbReference type="Proteomes" id="UP000429607"/>
    </source>
</evidence>
<name>A0A6A3K266_9STRA</name>
<proteinExistence type="predicted"/>
<organism evidence="2 4">
    <name type="scientific">Phytophthora rubi</name>
    <dbReference type="NCBI Taxonomy" id="129364"/>
    <lineage>
        <taxon>Eukaryota</taxon>
        <taxon>Sar</taxon>
        <taxon>Stramenopiles</taxon>
        <taxon>Oomycota</taxon>
        <taxon>Peronosporomycetes</taxon>
        <taxon>Peronosporales</taxon>
        <taxon>Peronosporaceae</taxon>
        <taxon>Phytophthora</taxon>
    </lineage>
</organism>
<dbReference type="EMBL" id="QXFV01001723">
    <property type="protein sequence ID" value="KAE8999648.1"/>
    <property type="molecule type" value="Genomic_DNA"/>
</dbReference>
<evidence type="ECO:0000313" key="5">
    <source>
        <dbReference type="Proteomes" id="UP000434957"/>
    </source>
</evidence>
<evidence type="ECO:0000313" key="3">
    <source>
        <dbReference type="EMBL" id="KAE9333343.1"/>
    </source>
</evidence>
<dbReference type="AlphaFoldDB" id="A0A6A3K266"/>
<accession>A0A6A3K266</accession>
<dbReference type="Proteomes" id="UP000429607">
    <property type="component" value="Unassembled WGS sequence"/>
</dbReference>
<reference evidence="2 4" key="1">
    <citation type="submission" date="2018-09" db="EMBL/GenBank/DDBJ databases">
        <title>Genomic investigation of the strawberry pathogen Phytophthora fragariae indicates pathogenicity is determined by transcriptional variation in three key races.</title>
        <authorList>
            <person name="Adams T.M."/>
            <person name="Armitage A.D."/>
            <person name="Sobczyk M.K."/>
            <person name="Bates H.J."/>
            <person name="Dunwell J.M."/>
            <person name="Nellist C.F."/>
            <person name="Harrison R.J."/>
        </authorList>
    </citation>
    <scope>NUCLEOTIDE SEQUENCE [LARGE SCALE GENOMIC DNA]</scope>
    <source>
        <strain evidence="2 4">SCRP249</strain>
        <strain evidence="3 5">SCRP333</strain>
    </source>
</reference>
<evidence type="ECO:0000256" key="1">
    <source>
        <dbReference type="SAM" id="MobiDB-lite"/>
    </source>
</evidence>
<dbReference type="Proteomes" id="UP000434957">
    <property type="component" value="Unassembled WGS sequence"/>
</dbReference>
<sequence length="106" mass="11480">MPPTTERRQQSLQLRGVRCLFRVELLSAAAQSEDGLGALARVRGLHGDRIVVGAAVALELPLAVEDVDLADHETYEHQHLQATMAKATPSRRSSGMLSVKLVAPRS</sequence>
<keyword evidence="5" id="KW-1185">Reference proteome</keyword>